<protein>
    <submittedName>
        <fullName evidence="1">Uncharacterized protein</fullName>
    </submittedName>
</protein>
<keyword evidence="2" id="KW-1185">Reference proteome</keyword>
<reference evidence="1 2" key="1">
    <citation type="submission" date="2020-08" db="EMBL/GenBank/DDBJ databases">
        <title>Sequencing the genomes of 1000 actinobacteria strains.</title>
        <authorList>
            <person name="Klenk H.-P."/>
        </authorList>
    </citation>
    <scope>NUCLEOTIDE SEQUENCE [LARGE SCALE GENOMIC DNA]</scope>
    <source>
        <strain evidence="1 2">DSM 11053</strain>
    </source>
</reference>
<proteinExistence type="predicted"/>
<accession>A0A7W5JVM7</accession>
<organism evidence="1 2">
    <name type="scientific">Microlunatus antarcticus</name>
    <dbReference type="NCBI Taxonomy" id="53388"/>
    <lineage>
        <taxon>Bacteria</taxon>
        <taxon>Bacillati</taxon>
        <taxon>Actinomycetota</taxon>
        <taxon>Actinomycetes</taxon>
        <taxon>Propionibacteriales</taxon>
        <taxon>Propionibacteriaceae</taxon>
        <taxon>Microlunatus</taxon>
    </lineage>
</organism>
<sequence length="46" mass="5259">MASRTLSRLSVEVPDGQRFRVWTVLSWRAGVAEESAYIGSHWPRRG</sequence>
<dbReference type="Proteomes" id="UP000565572">
    <property type="component" value="Unassembled WGS sequence"/>
</dbReference>
<evidence type="ECO:0000313" key="1">
    <source>
        <dbReference type="EMBL" id="MBB3327192.1"/>
    </source>
</evidence>
<dbReference type="AlphaFoldDB" id="A0A7W5JVM7"/>
<dbReference type="EMBL" id="JACHZG010000001">
    <property type="protein sequence ID" value="MBB3327192.1"/>
    <property type="molecule type" value="Genomic_DNA"/>
</dbReference>
<comment type="caution">
    <text evidence="1">The sequence shown here is derived from an EMBL/GenBank/DDBJ whole genome shotgun (WGS) entry which is preliminary data.</text>
</comment>
<evidence type="ECO:0000313" key="2">
    <source>
        <dbReference type="Proteomes" id="UP000565572"/>
    </source>
</evidence>
<name>A0A7W5JVM7_9ACTN</name>
<dbReference type="RefSeq" id="WP_183338253.1">
    <property type="nucleotide sequence ID" value="NZ_JACHZG010000001.1"/>
</dbReference>
<gene>
    <name evidence="1" type="ORF">FHX39_002136</name>
</gene>